<dbReference type="Proteomes" id="UP000704712">
    <property type="component" value="Unassembled WGS sequence"/>
</dbReference>
<protein>
    <submittedName>
        <fullName evidence="1">Uncharacterized protein</fullName>
    </submittedName>
</protein>
<sequence>MAVSTFYGSAADGMHTDTLARLPGEVHSVWGLAGFSNQRYDNFHRSVWGVGENMALERQG</sequence>
<name>A0A8S9V2U6_PHYIN</name>
<reference evidence="1" key="1">
    <citation type="submission" date="2020-03" db="EMBL/GenBank/DDBJ databases">
        <title>Hybrid Assembly of Korean Phytophthora infestans isolates.</title>
        <authorList>
            <person name="Prokchorchik M."/>
            <person name="Lee Y."/>
            <person name="Seo J."/>
            <person name="Cho J.-H."/>
            <person name="Park Y.-E."/>
            <person name="Jang D.-C."/>
            <person name="Im J.-S."/>
            <person name="Choi J.-G."/>
            <person name="Park H.-J."/>
            <person name="Lee G.-B."/>
            <person name="Lee Y.-G."/>
            <person name="Hong S.-Y."/>
            <person name="Cho K."/>
            <person name="Sohn K.H."/>
        </authorList>
    </citation>
    <scope>NUCLEOTIDE SEQUENCE</scope>
    <source>
        <strain evidence="1">KR_2_A2</strain>
    </source>
</reference>
<evidence type="ECO:0000313" key="1">
    <source>
        <dbReference type="EMBL" id="KAF4147260.1"/>
    </source>
</evidence>
<gene>
    <name evidence="1" type="ORF">GN958_ATG03552</name>
</gene>
<dbReference type="EMBL" id="JAACNO010000495">
    <property type="protein sequence ID" value="KAF4147260.1"/>
    <property type="molecule type" value="Genomic_DNA"/>
</dbReference>
<accession>A0A8S9V2U6</accession>
<comment type="caution">
    <text evidence="1">The sequence shown here is derived from an EMBL/GenBank/DDBJ whole genome shotgun (WGS) entry which is preliminary data.</text>
</comment>
<dbReference type="AlphaFoldDB" id="A0A8S9V2U6"/>
<evidence type="ECO:0000313" key="2">
    <source>
        <dbReference type="Proteomes" id="UP000704712"/>
    </source>
</evidence>
<organism evidence="1 2">
    <name type="scientific">Phytophthora infestans</name>
    <name type="common">Potato late blight agent</name>
    <name type="synonym">Botrytis infestans</name>
    <dbReference type="NCBI Taxonomy" id="4787"/>
    <lineage>
        <taxon>Eukaryota</taxon>
        <taxon>Sar</taxon>
        <taxon>Stramenopiles</taxon>
        <taxon>Oomycota</taxon>
        <taxon>Peronosporomycetes</taxon>
        <taxon>Peronosporales</taxon>
        <taxon>Peronosporaceae</taxon>
        <taxon>Phytophthora</taxon>
    </lineage>
</organism>
<proteinExistence type="predicted"/>